<name>A0A481ZGC7_9VIRU</name>
<gene>
    <name evidence="1" type="ORF">LCPAC406_01330</name>
</gene>
<evidence type="ECO:0000313" key="1">
    <source>
        <dbReference type="EMBL" id="QBK93819.1"/>
    </source>
</evidence>
<protein>
    <submittedName>
        <fullName evidence="1">Uncharacterized protein</fullName>
    </submittedName>
</protein>
<reference evidence="1" key="1">
    <citation type="journal article" date="2019" name="MBio">
        <title>Virus Genomes from Deep Sea Sediments Expand the Ocean Megavirome and Support Independent Origins of Viral Gigantism.</title>
        <authorList>
            <person name="Backstrom D."/>
            <person name="Yutin N."/>
            <person name="Jorgensen S.L."/>
            <person name="Dharamshi J."/>
            <person name="Homa F."/>
            <person name="Zaremba-Niedwiedzka K."/>
            <person name="Spang A."/>
            <person name="Wolf Y.I."/>
            <person name="Koonin E.V."/>
            <person name="Ettema T.J."/>
        </authorList>
    </citation>
    <scope>NUCLEOTIDE SEQUENCE</scope>
</reference>
<dbReference type="EMBL" id="MK500605">
    <property type="protein sequence ID" value="QBK93819.1"/>
    <property type="molecule type" value="Genomic_DNA"/>
</dbReference>
<organism evidence="1">
    <name type="scientific">Pithovirus LCPAC406</name>
    <dbReference type="NCBI Taxonomy" id="2506599"/>
    <lineage>
        <taxon>Viruses</taxon>
        <taxon>Pithoviruses</taxon>
    </lineage>
</organism>
<sequence length="84" mass="10165">MEKEDERLEYLRKYSILQEEHPKAYLPPMYITDTIEKIKVGFYTAEKAFQLNSIFNALRKDPNNRDKTYEDIIDDYIKKNQLKT</sequence>
<proteinExistence type="predicted"/>
<accession>A0A481ZGC7</accession>